<dbReference type="eggNOG" id="ENOG502ZHUH">
    <property type="taxonomic scope" value="Bacteria"/>
</dbReference>
<dbReference type="AlphaFoldDB" id="Q89QS9"/>
<dbReference type="HOGENOM" id="CLU_1105459_0_0_5"/>
<evidence type="ECO:0000313" key="1">
    <source>
        <dbReference type="EMBL" id="BAC48310.1"/>
    </source>
</evidence>
<dbReference type="PATRIC" id="fig|224911.5.peg.3030"/>
<dbReference type="InterPro" id="IPR022268">
    <property type="entry name" value="CHP03809"/>
</dbReference>
<keyword evidence="2" id="KW-1185">Reference proteome</keyword>
<dbReference type="NCBIfam" id="TIGR03809">
    <property type="entry name" value="TIGR03809 family protein"/>
    <property type="match status" value="1"/>
</dbReference>
<dbReference type="EMBL" id="BA000040">
    <property type="protein sequence ID" value="BAC48310.1"/>
    <property type="molecule type" value="Genomic_DNA"/>
</dbReference>
<sequence length="281" mass="29787">MRCVPRVRIFLLTGWSMTHRQESVRDLVRGAAGSREIAARWCVLAEQRLQHLSEMFETGRWRRYHSEIAFLENIQEAKRAVQTWRAIATGGDVAAAAASVTPAFGWSPATMPRMAPREQQAQTMQPKAVHIAPETAVPVRLAPTPNVLAEVTEAPLVPLAPSAPLAAPAAVASFTAPAAVPPLKAPAARALPTVPVVRTPSAAPAALAPRTAPPVRSPFAEPAAIASVAAPAVKAPAAVATLLQQFSPPADEIVAAPERVVEFTLSLDGIEAKYPLLRNAF</sequence>
<organism evidence="1 2">
    <name type="scientific">Bradyrhizobium diazoefficiens (strain JCM 10833 / BCRC 13528 / IAM 13628 / NBRC 14792 / USDA 110)</name>
    <dbReference type="NCBI Taxonomy" id="224911"/>
    <lineage>
        <taxon>Bacteria</taxon>
        <taxon>Pseudomonadati</taxon>
        <taxon>Pseudomonadota</taxon>
        <taxon>Alphaproteobacteria</taxon>
        <taxon>Hyphomicrobiales</taxon>
        <taxon>Nitrobacteraceae</taxon>
        <taxon>Bradyrhizobium</taxon>
    </lineage>
</organism>
<accession>Q89QS9</accession>
<proteinExistence type="predicted"/>
<gene>
    <name evidence="1" type="ordered locus">blr3045</name>
</gene>
<dbReference type="KEGG" id="bja:blr3045"/>
<dbReference type="EnsemblBacteria" id="BAC48310">
    <property type="protein sequence ID" value="BAC48310"/>
    <property type="gene ID" value="BAC48310"/>
</dbReference>
<dbReference type="OrthoDB" id="8127035at2"/>
<evidence type="ECO:0000313" key="2">
    <source>
        <dbReference type="Proteomes" id="UP000002526"/>
    </source>
</evidence>
<name>Q89QS9_BRADU</name>
<protein>
    <submittedName>
        <fullName evidence="1">Blr3045 protein</fullName>
    </submittedName>
</protein>
<dbReference type="Proteomes" id="UP000002526">
    <property type="component" value="Chromosome"/>
</dbReference>
<dbReference type="InParanoid" id="Q89QS9"/>
<reference evidence="2" key="1">
    <citation type="journal article" date="2002" name="DNA Res.">
        <title>Complete genomic sequence of nitrogen-fixing symbiotic bacterium Bradyrhizobium japonicum USDA110.</title>
        <authorList>
            <person name="Kaneko T."/>
            <person name="Nakamura Y."/>
            <person name="Sato S."/>
            <person name="Minamisawa K."/>
            <person name="Uchiumi T."/>
            <person name="Sasamoto S."/>
            <person name="Watanabe A."/>
            <person name="Idesawa K."/>
            <person name="Iriguchi M."/>
            <person name="Kawashima K."/>
            <person name="Kohara M."/>
            <person name="Matsumoto M."/>
            <person name="Shimpo S."/>
            <person name="Tsuruoka H."/>
            <person name="Wada T."/>
            <person name="Yamada M."/>
            <person name="Tabata S."/>
        </authorList>
    </citation>
    <scope>NUCLEOTIDE SEQUENCE [LARGE SCALE GENOMIC DNA]</scope>
    <source>
        <strain evidence="2">JCM 10833 / BCRC 13528 / IAM 13628 / NBRC 14792 / USDA 110</strain>
    </source>
</reference>